<dbReference type="Gene3D" id="2.60.120.10">
    <property type="entry name" value="Jelly Rolls"/>
    <property type="match status" value="1"/>
</dbReference>
<dbReference type="InterPro" id="IPR000595">
    <property type="entry name" value="cNMP-bd_dom"/>
</dbReference>
<sequence>MTESFYQHIRKFVAIERDDFADVLSYFQVKALDKKEMVMEAGPLCNHSFFVLKGCLHMYYVNDRGVEKTIQFAIENWWLSDYLAYHHRQKTDFYIQAVEASHVLDIDYDRQNQLLEAFPLMETYFRNIYQVAYGASIMRVKYLLDYSKEEIFFQFSEQYPEFVQRVPQYLIASFLGLTPEYVSEIRKKKRS</sequence>
<feature type="domain" description="Cyclic nucleotide-binding" evidence="1">
    <location>
        <begin position="31"/>
        <end position="116"/>
    </location>
</feature>
<name>A0AA49GQY4_9BACT</name>
<dbReference type="SUPFAM" id="SSF51206">
    <property type="entry name" value="cAMP-binding domain-like"/>
    <property type="match status" value="1"/>
</dbReference>
<dbReference type="InterPro" id="IPR014710">
    <property type="entry name" value="RmlC-like_jellyroll"/>
</dbReference>
<organism evidence="2">
    <name type="scientific">Roseihalotalea indica</name>
    <dbReference type="NCBI Taxonomy" id="2867963"/>
    <lineage>
        <taxon>Bacteria</taxon>
        <taxon>Pseudomonadati</taxon>
        <taxon>Bacteroidota</taxon>
        <taxon>Cytophagia</taxon>
        <taxon>Cytophagales</taxon>
        <taxon>Catalimonadaceae</taxon>
        <taxon>Roseihalotalea</taxon>
    </lineage>
</organism>
<dbReference type="Pfam" id="PF00027">
    <property type="entry name" value="cNMP_binding"/>
    <property type="match status" value="1"/>
</dbReference>
<evidence type="ECO:0000313" key="2">
    <source>
        <dbReference type="EMBL" id="WKN38284.1"/>
    </source>
</evidence>
<dbReference type="EMBL" id="CP120682">
    <property type="protein sequence ID" value="WKN38284.1"/>
    <property type="molecule type" value="Genomic_DNA"/>
</dbReference>
<dbReference type="AlphaFoldDB" id="A0AA49GQY4"/>
<gene>
    <name evidence="2" type="ORF">K4G66_06160</name>
</gene>
<proteinExistence type="predicted"/>
<protein>
    <submittedName>
        <fullName evidence="2">Crp/Fnr family transcriptional regulator</fullName>
    </submittedName>
</protein>
<reference evidence="2" key="2">
    <citation type="journal article" date="2024" name="Antonie Van Leeuwenhoek">
        <title>Roseihalotalea indica gen. nov., sp. nov., a halophilic Bacteroidetes from mesopelagic Southwest Indian Ocean with higher carbohydrate metabolic potential.</title>
        <authorList>
            <person name="Chen B."/>
            <person name="Zhang M."/>
            <person name="Lin D."/>
            <person name="Ye J."/>
            <person name="Tang K."/>
        </authorList>
    </citation>
    <scope>NUCLEOTIDE SEQUENCE</scope>
    <source>
        <strain evidence="2">TK19036</strain>
    </source>
</reference>
<reference evidence="2" key="1">
    <citation type="journal article" date="2023" name="Comput. Struct. Biotechnol. J.">
        <title>Discovery of a novel marine Bacteroidetes with a rich repertoire of carbohydrate-active enzymes.</title>
        <authorList>
            <person name="Chen B."/>
            <person name="Liu G."/>
            <person name="Chen Q."/>
            <person name="Wang H."/>
            <person name="Liu L."/>
            <person name="Tang K."/>
        </authorList>
    </citation>
    <scope>NUCLEOTIDE SEQUENCE</scope>
    <source>
        <strain evidence="2">TK19036</strain>
    </source>
</reference>
<evidence type="ECO:0000259" key="1">
    <source>
        <dbReference type="Pfam" id="PF00027"/>
    </source>
</evidence>
<accession>A0AA49GQY4</accession>
<dbReference type="InterPro" id="IPR018490">
    <property type="entry name" value="cNMP-bd_dom_sf"/>
</dbReference>